<evidence type="ECO:0000313" key="11">
    <source>
        <dbReference type="Proteomes" id="UP000515291"/>
    </source>
</evidence>
<dbReference type="SUPFAM" id="SSF52540">
    <property type="entry name" value="P-loop containing nucleoside triphosphate hydrolases"/>
    <property type="match status" value="1"/>
</dbReference>
<gene>
    <name evidence="10" type="ORF">HB776_03665</name>
</gene>
<sequence length="235" mass="25881">MRSASMRLNASHLEKMRIVGYAANSLTSRYYDVLRTQILQDMDKNGWQFLAITSPTPNCGKTVTACNLAMSVARLPEREVLLVDMDMHKAQVSEYLGINHSNNLLSVLEDRASLGDSCVEAKFGPESVSVLPGTPARDGAAEWMASQTMANVLQAIKREFRSGIVIFDLPPLLLGSDVLSILPRMDAVLLVTGVGTTTPNEIKECQKHLQRSHLVRVVVNKVSETSESYYGYGYS</sequence>
<dbReference type="AlphaFoldDB" id="A0A7G6U8E8"/>
<dbReference type="EMBL" id="CP050292">
    <property type="protein sequence ID" value="QND75280.1"/>
    <property type="molecule type" value="Genomic_DNA"/>
</dbReference>
<dbReference type="PANTHER" id="PTHR32309:SF13">
    <property type="entry name" value="FERRIC ENTEROBACTIN TRANSPORT PROTEIN FEPE"/>
    <property type="match status" value="1"/>
</dbReference>
<dbReference type="Gene3D" id="3.40.50.300">
    <property type="entry name" value="P-loop containing nucleotide triphosphate hydrolases"/>
    <property type="match status" value="1"/>
</dbReference>
<dbReference type="GO" id="GO:0004713">
    <property type="term" value="F:protein tyrosine kinase activity"/>
    <property type="evidence" value="ECO:0007669"/>
    <property type="project" value="TreeGrafter"/>
</dbReference>
<dbReference type="InterPro" id="IPR027417">
    <property type="entry name" value="P-loop_NTPase"/>
</dbReference>
<keyword evidence="7" id="KW-0829">Tyrosine-protein kinase</keyword>
<dbReference type="Pfam" id="PF13614">
    <property type="entry name" value="AAA_31"/>
    <property type="match status" value="1"/>
</dbReference>
<name>A0A7G6U8E8_9BRAD</name>
<dbReference type="InterPro" id="IPR025669">
    <property type="entry name" value="AAA_dom"/>
</dbReference>
<keyword evidence="3" id="KW-0808">Transferase</keyword>
<evidence type="ECO:0000256" key="4">
    <source>
        <dbReference type="ARBA" id="ARBA00022741"/>
    </source>
</evidence>
<dbReference type="GO" id="GO:0005886">
    <property type="term" value="C:plasma membrane"/>
    <property type="evidence" value="ECO:0007669"/>
    <property type="project" value="TreeGrafter"/>
</dbReference>
<comment type="catalytic activity">
    <reaction evidence="8">
        <text>L-tyrosyl-[protein] + ATP = O-phospho-L-tyrosyl-[protein] + ADP + H(+)</text>
        <dbReference type="Rhea" id="RHEA:10596"/>
        <dbReference type="Rhea" id="RHEA-COMP:10136"/>
        <dbReference type="Rhea" id="RHEA-COMP:20101"/>
        <dbReference type="ChEBI" id="CHEBI:15378"/>
        <dbReference type="ChEBI" id="CHEBI:30616"/>
        <dbReference type="ChEBI" id="CHEBI:46858"/>
        <dbReference type="ChEBI" id="CHEBI:61978"/>
        <dbReference type="ChEBI" id="CHEBI:456216"/>
        <dbReference type="EC" id="2.7.10.2"/>
    </reaction>
</comment>
<evidence type="ECO:0000256" key="8">
    <source>
        <dbReference type="ARBA" id="ARBA00051245"/>
    </source>
</evidence>
<organism evidence="10 11">
    <name type="scientific">Tardiphaga robiniae</name>
    <dbReference type="NCBI Taxonomy" id="943830"/>
    <lineage>
        <taxon>Bacteria</taxon>
        <taxon>Pseudomonadati</taxon>
        <taxon>Pseudomonadota</taxon>
        <taxon>Alphaproteobacteria</taxon>
        <taxon>Hyphomicrobiales</taxon>
        <taxon>Nitrobacteraceae</taxon>
        <taxon>Tardiphaga</taxon>
    </lineage>
</organism>
<keyword evidence="4" id="KW-0547">Nucleotide-binding</keyword>
<dbReference type="InterPro" id="IPR050445">
    <property type="entry name" value="Bact_polysacc_biosynth/exp"/>
</dbReference>
<evidence type="ECO:0000259" key="9">
    <source>
        <dbReference type="Pfam" id="PF13614"/>
    </source>
</evidence>
<comment type="similarity">
    <text evidence="1">Belongs to the CpsD/CapB family.</text>
</comment>
<proteinExistence type="inferred from homology"/>
<dbReference type="PANTHER" id="PTHR32309">
    <property type="entry name" value="TYROSINE-PROTEIN KINASE"/>
    <property type="match status" value="1"/>
</dbReference>
<evidence type="ECO:0000256" key="3">
    <source>
        <dbReference type="ARBA" id="ARBA00022679"/>
    </source>
</evidence>
<evidence type="ECO:0000256" key="7">
    <source>
        <dbReference type="ARBA" id="ARBA00023137"/>
    </source>
</evidence>
<protein>
    <recommendedName>
        <fullName evidence="2">non-specific protein-tyrosine kinase</fullName>
        <ecNumber evidence="2">2.7.10.2</ecNumber>
    </recommendedName>
</protein>
<evidence type="ECO:0000256" key="2">
    <source>
        <dbReference type="ARBA" id="ARBA00011903"/>
    </source>
</evidence>
<feature type="domain" description="AAA" evidence="9">
    <location>
        <begin position="59"/>
        <end position="191"/>
    </location>
</feature>
<dbReference type="Proteomes" id="UP000515291">
    <property type="component" value="Chromosome"/>
</dbReference>
<reference evidence="11" key="1">
    <citation type="journal article" date="2020" name="Mol. Plant Microbe">
        <title>Rhizobial microsymbionts of the narrowly endemic Oxytropis species growing in Kamchatka are characterized by significant genetic diversity and possess a set of genes that are associated with T3SS and T6SS secretion systems and can affect the development of symbiosis.</title>
        <authorList>
            <person name="Safronova V."/>
            <person name="Guro P."/>
            <person name="Sazanova A."/>
            <person name="Kuznetsova I."/>
            <person name="Belimov A."/>
            <person name="Yakubov V."/>
            <person name="Chirak E."/>
            <person name="Afonin A."/>
            <person name="Gogolev Y."/>
            <person name="Andronov E."/>
            <person name="Tikhonovich I."/>
        </authorList>
    </citation>
    <scope>NUCLEOTIDE SEQUENCE [LARGE SCALE GENOMIC DNA]</scope>
    <source>
        <strain evidence="11">581</strain>
    </source>
</reference>
<keyword evidence="5 10" id="KW-0418">Kinase</keyword>
<evidence type="ECO:0000256" key="5">
    <source>
        <dbReference type="ARBA" id="ARBA00022777"/>
    </source>
</evidence>
<dbReference type="EC" id="2.7.10.2" evidence="2"/>
<dbReference type="CDD" id="cd05387">
    <property type="entry name" value="BY-kinase"/>
    <property type="match status" value="1"/>
</dbReference>
<dbReference type="InterPro" id="IPR005702">
    <property type="entry name" value="Wzc-like_C"/>
</dbReference>
<keyword evidence="6" id="KW-0067">ATP-binding</keyword>
<evidence type="ECO:0000256" key="6">
    <source>
        <dbReference type="ARBA" id="ARBA00022840"/>
    </source>
</evidence>
<evidence type="ECO:0000256" key="1">
    <source>
        <dbReference type="ARBA" id="ARBA00007316"/>
    </source>
</evidence>
<dbReference type="KEGG" id="trb:HB776_03665"/>
<accession>A0A7G6U8E8</accession>
<evidence type="ECO:0000313" key="10">
    <source>
        <dbReference type="EMBL" id="QND75280.1"/>
    </source>
</evidence>